<feature type="compositionally biased region" description="Basic residues" evidence="1">
    <location>
        <begin position="1"/>
        <end position="10"/>
    </location>
</feature>
<dbReference type="Proteomes" id="UP000645555">
    <property type="component" value="Unassembled WGS sequence"/>
</dbReference>
<sequence length="134" mass="15108">MQRHSSRHHERPAGRTPSGARNTVASRPDFQVVRGARRRIGVTAMSVSVGGFLLFVLASLFLPEVLGRPLVGHVTLGLAAAAGQFVVMALTVWRYTAHMKRRVDPTVDRLRAELRRDAERRTRTPRQERRFGAW</sequence>
<evidence type="ECO:0000256" key="2">
    <source>
        <dbReference type="SAM" id="Phobius"/>
    </source>
</evidence>
<keyword evidence="2" id="KW-0472">Membrane</keyword>
<dbReference type="PANTHER" id="PTHR38441">
    <property type="entry name" value="INTEGRAL MEMBRANE PROTEIN-RELATED"/>
    <property type="match status" value="1"/>
</dbReference>
<feature type="region of interest" description="Disordered" evidence="1">
    <location>
        <begin position="1"/>
        <end position="27"/>
    </location>
</feature>
<evidence type="ECO:0008006" key="5">
    <source>
        <dbReference type="Google" id="ProtNLM"/>
    </source>
</evidence>
<dbReference type="EMBL" id="BMWD01000008">
    <property type="protein sequence ID" value="GGX59888.1"/>
    <property type="molecule type" value="Genomic_DNA"/>
</dbReference>
<name>A0A918NDU6_9ACTN</name>
<keyword evidence="2" id="KW-1133">Transmembrane helix</keyword>
<dbReference type="AlphaFoldDB" id="A0A918NDU6"/>
<dbReference type="InterPro" id="IPR007436">
    <property type="entry name" value="DUF485"/>
</dbReference>
<evidence type="ECO:0000313" key="3">
    <source>
        <dbReference type="EMBL" id="GGX59888.1"/>
    </source>
</evidence>
<keyword evidence="2" id="KW-0812">Transmembrane</keyword>
<dbReference type="RefSeq" id="WP_190035951.1">
    <property type="nucleotide sequence ID" value="NZ_BMWD01000008.1"/>
</dbReference>
<reference evidence="3" key="1">
    <citation type="journal article" date="2014" name="Int. J. Syst. Evol. Microbiol.">
        <title>Complete genome sequence of Corynebacterium casei LMG S-19264T (=DSM 44701T), isolated from a smear-ripened cheese.</title>
        <authorList>
            <consortium name="US DOE Joint Genome Institute (JGI-PGF)"/>
            <person name="Walter F."/>
            <person name="Albersmeier A."/>
            <person name="Kalinowski J."/>
            <person name="Ruckert C."/>
        </authorList>
    </citation>
    <scope>NUCLEOTIDE SEQUENCE</scope>
    <source>
        <strain evidence="3">JCM 4956</strain>
    </source>
</reference>
<accession>A0A918NDU6</accession>
<proteinExistence type="predicted"/>
<gene>
    <name evidence="3" type="ORF">GCM10010515_29990</name>
</gene>
<protein>
    <recommendedName>
        <fullName evidence="5">DUF485 domain-containing protein</fullName>
    </recommendedName>
</protein>
<comment type="caution">
    <text evidence="3">The sequence shown here is derived from an EMBL/GenBank/DDBJ whole genome shotgun (WGS) entry which is preliminary data.</text>
</comment>
<reference evidence="3" key="2">
    <citation type="submission" date="2020-09" db="EMBL/GenBank/DDBJ databases">
        <authorList>
            <person name="Sun Q."/>
            <person name="Ohkuma M."/>
        </authorList>
    </citation>
    <scope>NUCLEOTIDE SEQUENCE</scope>
    <source>
        <strain evidence="3">JCM 4956</strain>
    </source>
</reference>
<keyword evidence="4" id="KW-1185">Reference proteome</keyword>
<evidence type="ECO:0000313" key="4">
    <source>
        <dbReference type="Proteomes" id="UP000645555"/>
    </source>
</evidence>
<organism evidence="3 4">
    <name type="scientific">Streptomyces fructofermentans</name>
    <dbReference type="NCBI Taxonomy" id="152141"/>
    <lineage>
        <taxon>Bacteria</taxon>
        <taxon>Bacillati</taxon>
        <taxon>Actinomycetota</taxon>
        <taxon>Actinomycetes</taxon>
        <taxon>Kitasatosporales</taxon>
        <taxon>Streptomycetaceae</taxon>
        <taxon>Streptomyces</taxon>
    </lineage>
</organism>
<dbReference type="PANTHER" id="PTHR38441:SF1">
    <property type="entry name" value="MEMBRANE PROTEIN"/>
    <property type="match status" value="1"/>
</dbReference>
<dbReference type="Pfam" id="PF04341">
    <property type="entry name" value="DUF485"/>
    <property type="match status" value="1"/>
</dbReference>
<evidence type="ECO:0000256" key="1">
    <source>
        <dbReference type="SAM" id="MobiDB-lite"/>
    </source>
</evidence>
<feature type="transmembrane region" description="Helical" evidence="2">
    <location>
        <begin position="74"/>
        <end position="93"/>
    </location>
</feature>
<feature type="transmembrane region" description="Helical" evidence="2">
    <location>
        <begin position="40"/>
        <end position="62"/>
    </location>
</feature>